<sequence>MTQPKDPQDHTIGVTTAEVNDRRYLVRPYDDKPVVEVAEGVVACLHCGNPSFRRSRLRFTDILEVLMMRYPVRCTRCGQRQYTDFNVAMLSFPPRSAGPRADDQESWKRWTDPSLPGQALARPLSTALGPRAQRLEANSLRRD</sequence>
<gene>
    <name evidence="2" type="ORF">SAMN05443244_2556</name>
</gene>
<dbReference type="RefSeq" id="WP_139285192.1">
    <property type="nucleotide sequence ID" value="NZ_FNSD01000001.1"/>
</dbReference>
<name>A0A1H4PH08_9BACT</name>
<evidence type="ECO:0000256" key="1">
    <source>
        <dbReference type="SAM" id="MobiDB-lite"/>
    </source>
</evidence>
<evidence type="ECO:0000313" key="2">
    <source>
        <dbReference type="EMBL" id="SEC06538.1"/>
    </source>
</evidence>
<protein>
    <submittedName>
        <fullName evidence="2">Uncharacterized protein</fullName>
    </submittedName>
</protein>
<dbReference type="AlphaFoldDB" id="A0A1H4PH08"/>
<dbReference type="EMBL" id="FNSD01000001">
    <property type="protein sequence ID" value="SEC06538.1"/>
    <property type="molecule type" value="Genomic_DNA"/>
</dbReference>
<proteinExistence type="predicted"/>
<evidence type="ECO:0000313" key="3">
    <source>
        <dbReference type="Proteomes" id="UP000182409"/>
    </source>
</evidence>
<accession>A0A1H4PH08</accession>
<feature type="compositionally biased region" description="Basic and acidic residues" evidence="1">
    <location>
        <begin position="100"/>
        <end position="111"/>
    </location>
</feature>
<reference evidence="2 3" key="1">
    <citation type="submission" date="2016-10" db="EMBL/GenBank/DDBJ databases">
        <authorList>
            <person name="de Groot N.N."/>
        </authorList>
    </citation>
    <scope>NUCLEOTIDE SEQUENCE [LARGE SCALE GENOMIC DNA]</scope>
    <source>
        <strain evidence="2 3">AB35.6</strain>
    </source>
</reference>
<dbReference type="Proteomes" id="UP000182409">
    <property type="component" value="Unassembled WGS sequence"/>
</dbReference>
<dbReference type="OrthoDB" id="123310at2"/>
<feature type="region of interest" description="Disordered" evidence="1">
    <location>
        <begin position="93"/>
        <end position="123"/>
    </location>
</feature>
<organism evidence="2 3">
    <name type="scientific">Terriglobus roseus</name>
    <dbReference type="NCBI Taxonomy" id="392734"/>
    <lineage>
        <taxon>Bacteria</taxon>
        <taxon>Pseudomonadati</taxon>
        <taxon>Acidobacteriota</taxon>
        <taxon>Terriglobia</taxon>
        <taxon>Terriglobales</taxon>
        <taxon>Acidobacteriaceae</taxon>
        <taxon>Terriglobus</taxon>
    </lineage>
</organism>